<dbReference type="SUPFAM" id="SSF81631">
    <property type="entry name" value="PAP/OAS1 substrate-binding domain"/>
    <property type="match status" value="1"/>
</dbReference>
<reference evidence="3 4" key="1">
    <citation type="submission" date="2023-12" db="EMBL/GenBank/DDBJ databases">
        <title>A high-quality genome assembly for Dillenia turbinata (Dilleniales).</title>
        <authorList>
            <person name="Chanderbali A."/>
        </authorList>
    </citation>
    <scope>NUCLEOTIDE SEQUENCE [LARGE SCALE GENOMIC DNA]</scope>
    <source>
        <strain evidence="3">LSX21</strain>
        <tissue evidence="3">Leaf</tissue>
    </source>
</reference>
<dbReference type="SUPFAM" id="SSF81301">
    <property type="entry name" value="Nucleotidyltransferase"/>
    <property type="match status" value="1"/>
</dbReference>
<dbReference type="InterPro" id="IPR058920">
    <property type="entry name" value="PAP-OAS1-bd-rel"/>
</dbReference>
<dbReference type="PANTHER" id="PTHR45979">
    <property type="entry name" value="PAP/OAS1 SUBSTRATE-BINDING DOMAIN SUPERFAMILY"/>
    <property type="match status" value="1"/>
</dbReference>
<dbReference type="PANTHER" id="PTHR45979:SF2">
    <property type="entry name" value="PAP_OAS1 SUBSTRATE-BINDING DOMAIN SUPERFAMILY"/>
    <property type="match status" value="1"/>
</dbReference>
<feature type="compositionally biased region" description="Polar residues" evidence="1">
    <location>
        <begin position="732"/>
        <end position="765"/>
    </location>
</feature>
<dbReference type="InterPro" id="IPR043519">
    <property type="entry name" value="NT_sf"/>
</dbReference>
<dbReference type="Proteomes" id="UP001370490">
    <property type="component" value="Unassembled WGS sequence"/>
</dbReference>
<evidence type="ECO:0000313" key="3">
    <source>
        <dbReference type="EMBL" id="KAK6943255.1"/>
    </source>
</evidence>
<dbReference type="Pfam" id="PF26180">
    <property type="entry name" value="PAP-OAS1"/>
    <property type="match status" value="1"/>
</dbReference>
<dbReference type="Gene3D" id="1.10.1410.10">
    <property type="match status" value="1"/>
</dbReference>
<evidence type="ECO:0000259" key="2">
    <source>
        <dbReference type="Pfam" id="PF26180"/>
    </source>
</evidence>
<feature type="region of interest" description="Disordered" evidence="1">
    <location>
        <begin position="681"/>
        <end position="846"/>
    </location>
</feature>
<dbReference type="InterPro" id="IPR058921">
    <property type="entry name" value="PAP/OAS1-rel"/>
</dbReference>
<sequence length="846" mass="94097">MGSLRLTSPELRNDDVADQRAHNLAPISVSDDQLIRAEKTVEEIVRCVLPTVESEKRRNRIINYFQWLLSSRLDTGLKIFPLGSVPLMTYLPDGDIDLTVLGLQHRTGEELTKDVFSVLERESQNPTADFLLKDVQMINAEVKLVKCLVQNIVVDISFNQIGGLCALCFLEKVDRLIGKDHLFKRSIILIKAWCYYESRILGAHHGLFSTYALETMVLYIFNLFHSSLDGPFAVLYKFLDYFSKFDWDKYCLTIDGPVRISLLPELVVEASEIDGCDLLLDEKFHVDCQDMFTPSFSKRPETNAQGFTTKSLNIVDPLKKSNNLGRSVSKGNSCRIRSAFLFGARKLGCILSAPEEVMDGELRNFFANTLDRHGHGERPDMKGPFPIFGIDSLSVDTCQKDETTSGSRFVHPSEITGGYRLDLVLLHDRISSTRVTCKDDLATPRGQSMRSNDGTSKIYNPNERQGMLKPTAYHAPHLYFHGSPKENGNLGNGNQEHEALHTGFTNWVPPALLLTCSDKTGFVRPYQNEGDQVASNHEFLSPVGAENGFSFSSSAVSFPKEFNPVYRDISSDSTCGSPVAPNSLSELSAHYDSHLLNLRCGWLYYESDFGKNPEALRQLLQSQFQEQYFWDAFTQSAPFGQHMLPYPSFLVPGPAFFSVNPPYTSSSTTFGVEEMIKHRGTGPYLPNLNPSSTRDGHLIGKGRYQTSERSPRRNGRTGVNLDKNFLERSCGGPTQLQISAHQGNGQLRTSHQSTSGMIGNQNDVTSRPEEDVEFGSLGHRPIGTLSMKTGCVPQNPLPTFPNSVQRAEPAPNANCDRAAVGPYQLKDDGDFPPLSRGKLTSASATP</sequence>
<feature type="domain" description="PAP/OAS1 substrate-binding-related" evidence="2">
    <location>
        <begin position="177"/>
        <end position="370"/>
    </location>
</feature>
<organism evidence="3 4">
    <name type="scientific">Dillenia turbinata</name>
    <dbReference type="NCBI Taxonomy" id="194707"/>
    <lineage>
        <taxon>Eukaryota</taxon>
        <taxon>Viridiplantae</taxon>
        <taxon>Streptophyta</taxon>
        <taxon>Embryophyta</taxon>
        <taxon>Tracheophyta</taxon>
        <taxon>Spermatophyta</taxon>
        <taxon>Magnoliopsida</taxon>
        <taxon>eudicotyledons</taxon>
        <taxon>Gunneridae</taxon>
        <taxon>Pentapetalae</taxon>
        <taxon>Dilleniales</taxon>
        <taxon>Dilleniaceae</taxon>
        <taxon>Dillenia</taxon>
    </lineage>
</organism>
<evidence type="ECO:0000256" key="1">
    <source>
        <dbReference type="SAM" id="MobiDB-lite"/>
    </source>
</evidence>
<evidence type="ECO:0000313" key="4">
    <source>
        <dbReference type="Proteomes" id="UP001370490"/>
    </source>
</evidence>
<proteinExistence type="predicted"/>
<dbReference type="AlphaFoldDB" id="A0AAN8W0Q8"/>
<accession>A0AAN8W0Q8</accession>
<dbReference type="Gene3D" id="3.30.460.10">
    <property type="entry name" value="Beta Polymerase, domain 2"/>
    <property type="match status" value="1"/>
</dbReference>
<comment type="caution">
    <text evidence="3">The sequence shown here is derived from an EMBL/GenBank/DDBJ whole genome shotgun (WGS) entry which is preliminary data.</text>
</comment>
<gene>
    <name evidence="3" type="ORF">RJ641_028632</name>
</gene>
<dbReference type="EMBL" id="JBAMMX010000004">
    <property type="protein sequence ID" value="KAK6943255.1"/>
    <property type="molecule type" value="Genomic_DNA"/>
</dbReference>
<protein>
    <recommendedName>
        <fullName evidence="2">PAP/OAS1 substrate-binding-related domain-containing protein</fullName>
    </recommendedName>
</protein>
<dbReference type="CDD" id="cd05402">
    <property type="entry name" value="NT_PAP_TUTase"/>
    <property type="match status" value="1"/>
</dbReference>
<name>A0AAN8W0Q8_9MAGN</name>
<keyword evidence="4" id="KW-1185">Reference proteome</keyword>